<dbReference type="OrthoDB" id="8592519at2"/>
<dbReference type="PANTHER" id="PTHR37549:SF1">
    <property type="entry name" value="LIPOPROTEIN LPRI"/>
    <property type="match status" value="1"/>
</dbReference>
<proteinExistence type="predicted"/>
<organism evidence="3 4">
    <name type="scientific">Paraburkholderia ribeironis</name>
    <dbReference type="NCBI Taxonomy" id="1247936"/>
    <lineage>
        <taxon>Bacteria</taxon>
        <taxon>Pseudomonadati</taxon>
        <taxon>Pseudomonadota</taxon>
        <taxon>Betaproteobacteria</taxon>
        <taxon>Burkholderiales</taxon>
        <taxon>Burkholderiaceae</taxon>
        <taxon>Paraburkholderia</taxon>
    </lineage>
</organism>
<gene>
    <name evidence="3" type="ORF">BN2475_280033</name>
</gene>
<dbReference type="Pfam" id="PF00574">
    <property type="entry name" value="CLP_protease"/>
    <property type="match status" value="1"/>
</dbReference>
<dbReference type="PANTHER" id="PTHR37549">
    <property type="entry name" value="LIPOPROTEIN LPRI"/>
    <property type="match status" value="1"/>
</dbReference>
<evidence type="ECO:0000259" key="2">
    <source>
        <dbReference type="Pfam" id="PF07007"/>
    </source>
</evidence>
<keyword evidence="4" id="KW-1185">Reference proteome</keyword>
<dbReference type="InterPro" id="IPR029045">
    <property type="entry name" value="ClpP/crotonase-like_dom_sf"/>
</dbReference>
<protein>
    <recommendedName>
        <fullName evidence="2">Lysozyme inhibitor LprI-like N-terminal domain-containing protein</fullName>
    </recommendedName>
</protein>
<dbReference type="Pfam" id="PF07007">
    <property type="entry name" value="LprI"/>
    <property type="match status" value="1"/>
</dbReference>
<dbReference type="Proteomes" id="UP000187012">
    <property type="component" value="Unassembled WGS sequence"/>
</dbReference>
<keyword evidence="1" id="KW-0812">Transmembrane</keyword>
<dbReference type="AlphaFoldDB" id="A0A1N7S186"/>
<keyword evidence="1" id="KW-1133">Transmembrane helix</keyword>
<keyword evidence="1" id="KW-0472">Membrane</keyword>
<reference evidence="3 4" key="1">
    <citation type="submission" date="2016-12" db="EMBL/GenBank/DDBJ databases">
        <authorList>
            <person name="Song W.-J."/>
            <person name="Kurnit D.M."/>
        </authorList>
    </citation>
    <scope>NUCLEOTIDE SEQUENCE [LARGE SCALE GENOMIC DNA]</scope>
    <source>
        <strain evidence="3 4">STM7296</strain>
    </source>
</reference>
<sequence>MRSTEHPKPKGAAAQSSMQRLLGWLCFTVLMIPCAAPGMDFKIYYQPQLKLKMVIGEGRIEEGDAEKFLMFAKMADRDDEGLVILVLNSPGGNVEAAFRVVDAMDNVRVYTTVPDGARCASACASILFASGERRSIVGTGLLGFHSCYRRNGRTYAEDSLCNEIIAANAMQRGVSHAGINRFVKQYGAQDMAWVGHDAACKSLQGLCKPGLLEIQRGMKAALMQSFDCSKLISVQAQLICGDAELTNVDKALTEVYGKKMKVSANKTRLRADQRAWLRNSRDTCGDKACLLRSYRLRIDELKQMRSQ</sequence>
<dbReference type="InterPro" id="IPR052755">
    <property type="entry name" value="Lysozyme_Inhibitor_LprI"/>
</dbReference>
<dbReference type="InterPro" id="IPR023562">
    <property type="entry name" value="ClpP/TepA"/>
</dbReference>
<dbReference type="SUPFAM" id="SSF52096">
    <property type="entry name" value="ClpP/crotonase"/>
    <property type="match status" value="1"/>
</dbReference>
<dbReference type="Gene3D" id="3.90.226.10">
    <property type="entry name" value="2-enoyl-CoA Hydratase, Chain A, domain 1"/>
    <property type="match status" value="1"/>
</dbReference>
<name>A0A1N7S186_9BURK</name>
<evidence type="ECO:0000256" key="1">
    <source>
        <dbReference type="SAM" id="Phobius"/>
    </source>
</evidence>
<evidence type="ECO:0000313" key="3">
    <source>
        <dbReference type="EMBL" id="SIT41142.1"/>
    </source>
</evidence>
<accession>A0A1N7S186</accession>
<feature type="domain" description="Lysozyme inhibitor LprI-like N-terminal" evidence="2">
    <location>
        <begin position="235"/>
        <end position="301"/>
    </location>
</feature>
<dbReference type="EMBL" id="CYGX02000028">
    <property type="protein sequence ID" value="SIT41142.1"/>
    <property type="molecule type" value="Genomic_DNA"/>
</dbReference>
<feature type="transmembrane region" description="Helical" evidence="1">
    <location>
        <begin position="21"/>
        <end position="39"/>
    </location>
</feature>
<dbReference type="RefSeq" id="WP_094780154.1">
    <property type="nucleotide sequence ID" value="NZ_CYGX02000028.1"/>
</dbReference>
<dbReference type="InterPro" id="IPR009739">
    <property type="entry name" value="LprI-like_N"/>
</dbReference>
<evidence type="ECO:0000313" key="4">
    <source>
        <dbReference type="Proteomes" id="UP000187012"/>
    </source>
</evidence>
<dbReference type="GO" id="GO:0005576">
    <property type="term" value="C:extracellular region"/>
    <property type="evidence" value="ECO:0007669"/>
    <property type="project" value="TreeGrafter"/>
</dbReference>